<proteinExistence type="predicted"/>
<accession>A0ABN7B1W8</accession>
<dbReference type="SUPFAM" id="SSF55729">
    <property type="entry name" value="Acyl-CoA N-acyltransferases (Nat)"/>
    <property type="match status" value="1"/>
</dbReference>
<dbReference type="PANTHER" id="PTHR20905:SF1">
    <property type="entry name" value="AT07410P-RELATED"/>
    <property type="match status" value="1"/>
</dbReference>
<dbReference type="Proteomes" id="UP001307889">
    <property type="component" value="Chromosome 9"/>
</dbReference>
<dbReference type="Gene3D" id="3.40.630.30">
    <property type="match status" value="1"/>
</dbReference>
<gene>
    <name evidence="2" type="ORF">NTJ_11058</name>
</gene>
<feature type="domain" description="N-acetyltransferase" evidence="1">
    <location>
        <begin position="41"/>
        <end position="85"/>
    </location>
</feature>
<dbReference type="PANTHER" id="PTHR20905">
    <property type="entry name" value="N-ACETYLTRANSFERASE-RELATED"/>
    <property type="match status" value="1"/>
</dbReference>
<dbReference type="InterPro" id="IPR016181">
    <property type="entry name" value="Acyl_CoA_acyltransferase"/>
</dbReference>
<reference evidence="2 3" key="1">
    <citation type="submission" date="2023-09" db="EMBL/GenBank/DDBJ databases">
        <title>Nesidiocoris tenuis whole genome shotgun sequence.</title>
        <authorList>
            <person name="Shibata T."/>
            <person name="Shimoda M."/>
            <person name="Kobayashi T."/>
            <person name="Uehara T."/>
        </authorList>
    </citation>
    <scope>NUCLEOTIDE SEQUENCE [LARGE SCALE GENOMIC DNA]</scope>
    <source>
        <strain evidence="2 3">Japan</strain>
    </source>
</reference>
<name>A0ABN7B1W8_9HEMI</name>
<dbReference type="EMBL" id="AP028917">
    <property type="protein sequence ID" value="BES98243.1"/>
    <property type="molecule type" value="Genomic_DNA"/>
</dbReference>
<dbReference type="Pfam" id="PF00583">
    <property type="entry name" value="Acetyltransf_1"/>
    <property type="match status" value="1"/>
</dbReference>
<organism evidence="2 3">
    <name type="scientific">Nesidiocoris tenuis</name>
    <dbReference type="NCBI Taxonomy" id="355587"/>
    <lineage>
        <taxon>Eukaryota</taxon>
        <taxon>Metazoa</taxon>
        <taxon>Ecdysozoa</taxon>
        <taxon>Arthropoda</taxon>
        <taxon>Hexapoda</taxon>
        <taxon>Insecta</taxon>
        <taxon>Pterygota</taxon>
        <taxon>Neoptera</taxon>
        <taxon>Paraneoptera</taxon>
        <taxon>Hemiptera</taxon>
        <taxon>Heteroptera</taxon>
        <taxon>Panheteroptera</taxon>
        <taxon>Cimicomorpha</taxon>
        <taxon>Miridae</taxon>
        <taxon>Dicyphina</taxon>
        <taxon>Nesidiocoris</taxon>
    </lineage>
</organism>
<evidence type="ECO:0000313" key="2">
    <source>
        <dbReference type="EMBL" id="BES98243.1"/>
    </source>
</evidence>
<dbReference type="InterPro" id="IPR000182">
    <property type="entry name" value="GNAT_dom"/>
</dbReference>
<protein>
    <recommendedName>
        <fullName evidence="1">N-acetyltransferase domain-containing protein</fullName>
    </recommendedName>
</protein>
<sequence>MINKINVFFVEAIDQVSPSGRLLQIFELFDYIGEKTSHLTEGLLEVHIITTDPDYRRQGMAKALVDVTEELARNNRLRGVKMACTSEFSAKLAQSLAYKESYRLAYSDYKDGEGRQVFFPPKIHTHVKLYTKEFT</sequence>
<keyword evidence="3" id="KW-1185">Reference proteome</keyword>
<evidence type="ECO:0000259" key="1">
    <source>
        <dbReference type="Pfam" id="PF00583"/>
    </source>
</evidence>
<dbReference type="CDD" id="cd04301">
    <property type="entry name" value="NAT_SF"/>
    <property type="match status" value="1"/>
</dbReference>
<evidence type="ECO:0000313" key="3">
    <source>
        <dbReference type="Proteomes" id="UP001307889"/>
    </source>
</evidence>